<dbReference type="Proteomes" id="UP001519289">
    <property type="component" value="Unassembled WGS sequence"/>
</dbReference>
<keyword evidence="6" id="KW-1278">Translocase</keyword>
<comment type="cofactor">
    <cofactor evidence="6">
        <name>FMN</name>
        <dbReference type="ChEBI" id="CHEBI:58210"/>
    </cofactor>
</comment>
<comment type="function">
    <text evidence="6">Part of a membrane-bound complex that couples electron transfer with translocation of ions across the membrane.</text>
</comment>
<evidence type="ECO:0000256" key="2">
    <source>
        <dbReference type="ARBA" id="ARBA00022553"/>
    </source>
</evidence>
<keyword evidence="9" id="KW-1185">Reference proteome</keyword>
<comment type="similarity">
    <text evidence="6">Belongs to the RnfG family.</text>
</comment>
<dbReference type="RefSeq" id="WP_209466891.1">
    <property type="nucleotide sequence ID" value="NZ_JAGGLG010000017.1"/>
</dbReference>
<accession>A0ABS4JV09</accession>
<keyword evidence="6" id="KW-1133">Transmembrane helix</keyword>
<dbReference type="HAMAP" id="MF_00479">
    <property type="entry name" value="RsxG_RnfG"/>
    <property type="match status" value="1"/>
</dbReference>
<dbReference type="PANTHER" id="PTHR36118:SF1">
    <property type="entry name" value="ION-TRANSLOCATING OXIDOREDUCTASE COMPLEX SUBUNIT G"/>
    <property type="match status" value="1"/>
</dbReference>
<keyword evidence="6" id="KW-0812">Transmembrane</keyword>
<keyword evidence="1 6" id="KW-0813">Transport</keyword>
<feature type="domain" description="FMN-binding" evidence="7">
    <location>
        <begin position="94"/>
        <end position="183"/>
    </location>
</feature>
<organism evidence="8 9">
    <name type="scientific">Symbiobacterium terraclitae</name>
    <dbReference type="NCBI Taxonomy" id="557451"/>
    <lineage>
        <taxon>Bacteria</taxon>
        <taxon>Bacillati</taxon>
        <taxon>Bacillota</taxon>
        <taxon>Clostridia</taxon>
        <taxon>Eubacteriales</taxon>
        <taxon>Symbiobacteriaceae</taxon>
        <taxon>Symbiobacterium</taxon>
    </lineage>
</organism>
<evidence type="ECO:0000256" key="1">
    <source>
        <dbReference type="ARBA" id="ARBA00022448"/>
    </source>
</evidence>
<keyword evidence="2 6" id="KW-0597">Phosphoprotein</keyword>
<dbReference type="NCBIfam" id="TIGR01947">
    <property type="entry name" value="rnfG"/>
    <property type="match status" value="1"/>
</dbReference>
<protein>
    <recommendedName>
        <fullName evidence="6">Ion-translocating oxidoreductase complex subunit G</fullName>
        <ecNumber evidence="6">7.-.-.-</ecNumber>
    </recommendedName>
    <alternativeName>
        <fullName evidence="6">Rnf electron transport complex subunit G</fullName>
    </alternativeName>
</protein>
<feature type="modified residue" description="FMN phosphoryl threonine" evidence="6">
    <location>
        <position position="166"/>
    </location>
</feature>
<evidence type="ECO:0000259" key="7">
    <source>
        <dbReference type="SMART" id="SM00900"/>
    </source>
</evidence>
<reference evidence="8 9" key="1">
    <citation type="submission" date="2021-03" db="EMBL/GenBank/DDBJ databases">
        <title>Genomic Encyclopedia of Type Strains, Phase IV (KMG-IV): sequencing the most valuable type-strain genomes for metagenomic binning, comparative biology and taxonomic classification.</title>
        <authorList>
            <person name="Goeker M."/>
        </authorList>
    </citation>
    <scope>NUCLEOTIDE SEQUENCE [LARGE SCALE GENOMIC DNA]</scope>
    <source>
        <strain evidence="8 9">DSM 27138</strain>
    </source>
</reference>
<keyword evidence="6" id="KW-0472">Membrane</keyword>
<evidence type="ECO:0000256" key="6">
    <source>
        <dbReference type="HAMAP-Rule" id="MF_00479"/>
    </source>
</evidence>
<comment type="caution">
    <text evidence="8">The sequence shown here is derived from an EMBL/GenBank/DDBJ whole genome shotgun (WGS) entry which is preliminary data.</text>
</comment>
<gene>
    <name evidence="6" type="primary">rnfG</name>
    <name evidence="8" type="ORF">J2Z79_002180</name>
</gene>
<dbReference type="Gene3D" id="3.90.1010.20">
    <property type="match status" value="1"/>
</dbReference>
<evidence type="ECO:0000256" key="4">
    <source>
        <dbReference type="ARBA" id="ARBA00022643"/>
    </source>
</evidence>
<dbReference type="InterPro" id="IPR007329">
    <property type="entry name" value="FMN-bd"/>
</dbReference>
<dbReference type="PIRSF" id="PIRSF006091">
    <property type="entry name" value="E_trnsport_RnfG"/>
    <property type="match status" value="1"/>
</dbReference>
<evidence type="ECO:0000256" key="5">
    <source>
        <dbReference type="ARBA" id="ARBA00022982"/>
    </source>
</evidence>
<evidence type="ECO:0000313" key="8">
    <source>
        <dbReference type="EMBL" id="MBP2018765.1"/>
    </source>
</evidence>
<dbReference type="SMART" id="SM00900">
    <property type="entry name" value="FMN_bind"/>
    <property type="match status" value="1"/>
</dbReference>
<keyword evidence="6" id="KW-1003">Cell membrane</keyword>
<keyword evidence="5 6" id="KW-0249">Electron transport</keyword>
<dbReference type="EMBL" id="JAGGLG010000017">
    <property type="protein sequence ID" value="MBP2018765.1"/>
    <property type="molecule type" value="Genomic_DNA"/>
</dbReference>
<keyword evidence="4 6" id="KW-0288">FMN</keyword>
<sequence length="190" mass="19195">MRDALRMVLTLLVVCTVAGVALAGVNGVTAPIIAEMEERALQEGLAQVLPGAERFAEVPPDELAGAGTPVQAAWRGLNAAGQPVGVVVKAAPSGYGGAIVMLVGVEPGGTLHQMKILSASGETPGLGSKATERSFLDQFLGLSPSIGLVKNQAPSGNEIQAVTGATISSQAVLDGVNAALDAARHLQNVR</sequence>
<dbReference type="EC" id="7.-.-.-" evidence="6"/>
<keyword evidence="3 6" id="KW-0285">Flavoprotein</keyword>
<comment type="subunit">
    <text evidence="6">The complex is composed of six subunits: RnfA, RnfB, RnfC, RnfD, RnfE and RnfG.</text>
</comment>
<comment type="subcellular location">
    <subcellularLocation>
        <location evidence="6">Cell membrane</location>
        <topology evidence="6">Single-pass membrane protein</topology>
    </subcellularLocation>
</comment>
<proteinExistence type="inferred from homology"/>
<dbReference type="PANTHER" id="PTHR36118">
    <property type="entry name" value="ION-TRANSLOCATING OXIDOREDUCTASE COMPLEX SUBUNIT G"/>
    <property type="match status" value="1"/>
</dbReference>
<evidence type="ECO:0000256" key="3">
    <source>
        <dbReference type="ARBA" id="ARBA00022630"/>
    </source>
</evidence>
<dbReference type="InterPro" id="IPR010209">
    <property type="entry name" value="Ion_transpt_RnfG/RsxG"/>
</dbReference>
<name>A0ABS4JV09_9FIRM</name>
<dbReference type="Pfam" id="PF04205">
    <property type="entry name" value="FMN_bind"/>
    <property type="match status" value="1"/>
</dbReference>
<evidence type="ECO:0000313" key="9">
    <source>
        <dbReference type="Proteomes" id="UP001519289"/>
    </source>
</evidence>